<gene>
    <name evidence="1" type="ORF">GCM10009554_50740</name>
</gene>
<dbReference type="EMBL" id="BAAAHK010000013">
    <property type="protein sequence ID" value="GAA0950592.1"/>
    <property type="molecule type" value="Genomic_DNA"/>
</dbReference>
<proteinExistence type="predicted"/>
<keyword evidence="2" id="KW-1185">Reference proteome</keyword>
<comment type="caution">
    <text evidence="1">The sequence shown here is derived from an EMBL/GenBank/DDBJ whole genome shotgun (WGS) entry which is preliminary data.</text>
</comment>
<dbReference type="Proteomes" id="UP001500542">
    <property type="component" value="Unassembled WGS sequence"/>
</dbReference>
<sequence length="89" mass="10017">MVDNEDLPIRCLITYPGYTGKLNGSIHAGMTFDDLLRRSPPIRRKALHMFQGFLYVDLEESTAFLLPHTSTTWTTSWTSQPTSPSTPST</sequence>
<evidence type="ECO:0000313" key="2">
    <source>
        <dbReference type="Proteomes" id="UP001500542"/>
    </source>
</evidence>
<evidence type="ECO:0000313" key="1">
    <source>
        <dbReference type="EMBL" id="GAA0950592.1"/>
    </source>
</evidence>
<dbReference type="RefSeq" id="WP_343974971.1">
    <property type="nucleotide sequence ID" value="NZ_BAAAHK010000013.1"/>
</dbReference>
<reference evidence="1 2" key="1">
    <citation type="journal article" date="2019" name="Int. J. Syst. Evol. Microbiol.">
        <title>The Global Catalogue of Microorganisms (GCM) 10K type strain sequencing project: providing services to taxonomists for standard genome sequencing and annotation.</title>
        <authorList>
            <consortium name="The Broad Institute Genomics Platform"/>
            <consortium name="The Broad Institute Genome Sequencing Center for Infectious Disease"/>
            <person name="Wu L."/>
            <person name="Ma J."/>
        </authorList>
    </citation>
    <scope>NUCLEOTIDE SEQUENCE [LARGE SCALE GENOMIC DNA]</scope>
    <source>
        <strain evidence="1 2">JCM 10977</strain>
    </source>
</reference>
<name>A0ABN1R2F7_9ACTN</name>
<organism evidence="1 2">
    <name type="scientific">Kribbella koreensis</name>
    <dbReference type="NCBI Taxonomy" id="57909"/>
    <lineage>
        <taxon>Bacteria</taxon>
        <taxon>Bacillati</taxon>
        <taxon>Actinomycetota</taxon>
        <taxon>Actinomycetes</taxon>
        <taxon>Propionibacteriales</taxon>
        <taxon>Kribbellaceae</taxon>
        <taxon>Kribbella</taxon>
    </lineage>
</organism>
<protein>
    <submittedName>
        <fullName evidence="1">Uncharacterized protein</fullName>
    </submittedName>
</protein>
<accession>A0ABN1R2F7</accession>